<dbReference type="Pfam" id="PF01541">
    <property type="entry name" value="GIY-YIG"/>
    <property type="match status" value="1"/>
</dbReference>
<accession>A0AAE3KSK1</accession>
<dbReference type="Proteomes" id="UP001204144">
    <property type="component" value="Unassembled WGS sequence"/>
</dbReference>
<name>A0AAE3KSK1_9BACT</name>
<dbReference type="SUPFAM" id="SSF82771">
    <property type="entry name" value="GIY-YIG endonuclease"/>
    <property type="match status" value="1"/>
</dbReference>
<dbReference type="EMBL" id="RJUF01000001">
    <property type="protein sequence ID" value="MCP9761331.1"/>
    <property type="molecule type" value="Genomic_DNA"/>
</dbReference>
<keyword evidence="4" id="KW-1185">Reference proteome</keyword>
<dbReference type="InterPro" id="IPR000305">
    <property type="entry name" value="GIY-YIG_endonuc"/>
</dbReference>
<evidence type="ECO:0000259" key="2">
    <source>
        <dbReference type="PROSITE" id="PS50164"/>
    </source>
</evidence>
<comment type="caution">
    <text evidence="3">The sequence shown here is derived from an EMBL/GenBank/DDBJ whole genome shotgun (WGS) entry which is preliminary data.</text>
</comment>
<feature type="domain" description="GIY-YIG" evidence="2">
    <location>
        <begin position="1"/>
        <end position="72"/>
    </location>
</feature>
<dbReference type="AlphaFoldDB" id="A0AAE3KSK1"/>
<reference evidence="3 4" key="1">
    <citation type="submission" date="2018-11" db="EMBL/GenBank/DDBJ databases">
        <title>Novel bacteria species description.</title>
        <authorList>
            <person name="Han J.-H."/>
        </authorList>
    </citation>
    <scope>NUCLEOTIDE SEQUENCE [LARGE SCALE GENOMIC DNA]</scope>
    <source>
        <strain evidence="3 4">KCTC23259</strain>
    </source>
</reference>
<dbReference type="PANTHER" id="PTHR34477:SF1">
    <property type="entry name" value="UPF0213 PROTEIN YHBQ"/>
    <property type="match status" value="1"/>
</dbReference>
<dbReference type="PANTHER" id="PTHR34477">
    <property type="entry name" value="UPF0213 PROTEIN YHBQ"/>
    <property type="match status" value="1"/>
</dbReference>
<dbReference type="PROSITE" id="PS50164">
    <property type="entry name" value="GIY_YIG"/>
    <property type="match status" value="1"/>
</dbReference>
<dbReference type="Gene3D" id="3.40.1440.10">
    <property type="entry name" value="GIY-YIG endonuclease"/>
    <property type="match status" value="1"/>
</dbReference>
<evidence type="ECO:0000313" key="3">
    <source>
        <dbReference type="EMBL" id="MCP9761331.1"/>
    </source>
</evidence>
<evidence type="ECO:0000256" key="1">
    <source>
        <dbReference type="ARBA" id="ARBA00007435"/>
    </source>
</evidence>
<gene>
    <name evidence="3" type="ORF">EGI31_00075</name>
</gene>
<proteinExistence type="inferred from homology"/>
<dbReference type="CDD" id="cd10456">
    <property type="entry name" value="GIY-YIG_UPF0213"/>
    <property type="match status" value="1"/>
</dbReference>
<comment type="similarity">
    <text evidence="1">Belongs to the UPF0213 family.</text>
</comment>
<dbReference type="InterPro" id="IPR050190">
    <property type="entry name" value="UPF0213_domain"/>
</dbReference>
<evidence type="ECO:0000313" key="4">
    <source>
        <dbReference type="Proteomes" id="UP001204144"/>
    </source>
</evidence>
<dbReference type="InterPro" id="IPR035901">
    <property type="entry name" value="GIY-YIG_endonuc_sf"/>
</dbReference>
<sequence>MYILECSDGSFYTGSTIDLLKRFDEHQAGLGANHTSKRLPVKLIYFEEFDRIDEAFNREKQIQGWSRAKKLALMQKNFNQLHELAACLNNSHSSRYEFEKAIKAKIEEKH</sequence>
<protein>
    <submittedName>
        <fullName evidence="3">GIY-YIG nuclease family protein</fullName>
    </submittedName>
</protein>
<organism evidence="3 4">
    <name type="scientific">Lacihabitans soyangensis</name>
    <dbReference type="NCBI Taxonomy" id="869394"/>
    <lineage>
        <taxon>Bacteria</taxon>
        <taxon>Pseudomonadati</taxon>
        <taxon>Bacteroidota</taxon>
        <taxon>Cytophagia</taxon>
        <taxon>Cytophagales</taxon>
        <taxon>Leadbetterellaceae</taxon>
        <taxon>Lacihabitans</taxon>
    </lineage>
</organism>